<name>G1TGM2_RABIT</name>
<gene>
    <name evidence="7" type="primary">SAA4</name>
</gene>
<dbReference type="Pfam" id="PF00277">
    <property type="entry name" value="SAA"/>
    <property type="match status" value="1"/>
</dbReference>
<dbReference type="InterPro" id="IPR000096">
    <property type="entry name" value="Serum_amyloid_A"/>
</dbReference>
<evidence type="ECO:0000256" key="4">
    <source>
        <dbReference type="ARBA" id="ARBA00022850"/>
    </source>
</evidence>
<dbReference type="GO" id="GO:0006953">
    <property type="term" value="P:acute-phase response"/>
    <property type="evidence" value="ECO:0007669"/>
    <property type="project" value="UniProtKB-UniRule"/>
</dbReference>
<reference evidence="7" key="3">
    <citation type="submission" date="2025-09" db="UniProtKB">
        <authorList>
            <consortium name="Ensembl"/>
        </authorList>
    </citation>
    <scope>IDENTIFICATION</scope>
    <source>
        <strain evidence="7">Thorbecke</strain>
    </source>
</reference>
<evidence type="ECO:0000256" key="6">
    <source>
        <dbReference type="SAM" id="MobiDB-lite"/>
    </source>
</evidence>
<comment type="similarity">
    <text evidence="1 5">Belongs to the SAA family.</text>
</comment>
<dbReference type="FunCoup" id="G1TGM2">
    <property type="interactions" value="37"/>
</dbReference>
<evidence type="ECO:0000256" key="3">
    <source>
        <dbReference type="ARBA" id="ARBA00022729"/>
    </source>
</evidence>
<dbReference type="InParanoid" id="G1TGM2"/>
<dbReference type="PROSITE" id="PS00992">
    <property type="entry name" value="SAA"/>
    <property type="match status" value="1"/>
</dbReference>
<dbReference type="GO" id="GO:0034364">
    <property type="term" value="C:high-density lipoprotein particle"/>
    <property type="evidence" value="ECO:0007669"/>
    <property type="project" value="UniProtKB-UniRule"/>
</dbReference>
<evidence type="ECO:0000256" key="5">
    <source>
        <dbReference type="RuleBase" id="RU000539"/>
    </source>
</evidence>
<dbReference type="PANTHER" id="PTHR23424:SF29">
    <property type="entry name" value="SERUM AMYLOID A PROTEIN"/>
    <property type="match status" value="1"/>
</dbReference>
<organism evidence="7 8">
    <name type="scientific">Oryctolagus cuniculus</name>
    <name type="common">Rabbit</name>
    <dbReference type="NCBI Taxonomy" id="9986"/>
    <lineage>
        <taxon>Eukaryota</taxon>
        <taxon>Metazoa</taxon>
        <taxon>Chordata</taxon>
        <taxon>Craniata</taxon>
        <taxon>Vertebrata</taxon>
        <taxon>Euteleostomi</taxon>
        <taxon>Mammalia</taxon>
        <taxon>Eutheria</taxon>
        <taxon>Euarchontoglires</taxon>
        <taxon>Glires</taxon>
        <taxon>Lagomorpha</taxon>
        <taxon>Leporidae</taxon>
        <taxon>Oryctolagus</taxon>
    </lineage>
</organism>
<evidence type="ECO:0000313" key="8">
    <source>
        <dbReference type="Proteomes" id="UP000001811"/>
    </source>
</evidence>
<sequence>MEKGIQLSLKFKTSKQMHILTVTLCSSFSHVSTMRLVTGIVLCSLVVGVSGEGWFSFFKEAIQGAGDLFKSYWDMREANYQRSDRYFYARGNYEAAQRGPGGVWAAKVISNARGYLEDLFNRYYFGSSNHRLEDSQSNRKAEDWGRSGKNPDHFRPSDLPEKY</sequence>
<keyword evidence="8" id="KW-1185">Reference proteome</keyword>
<dbReference type="GeneTree" id="ENSGT00390000004737"/>
<dbReference type="STRING" id="9986.ENSOCUP00000016072"/>
<feature type="region of interest" description="Disordered" evidence="6">
    <location>
        <begin position="133"/>
        <end position="163"/>
    </location>
</feature>
<dbReference type="eggNOG" id="ENOG502S4PB">
    <property type="taxonomic scope" value="Eukaryota"/>
</dbReference>
<dbReference type="FunFam" id="1.10.132.110:FF:000001">
    <property type="entry name" value="Serum amyloid A protein"/>
    <property type="match status" value="1"/>
</dbReference>
<dbReference type="PRINTS" id="PR00306">
    <property type="entry name" value="SERUMAMYLOID"/>
</dbReference>
<evidence type="ECO:0000256" key="2">
    <source>
        <dbReference type="ARBA" id="ARBA00022486"/>
    </source>
</evidence>
<dbReference type="AlphaFoldDB" id="G1TGM2"/>
<dbReference type="Ensembl" id="ENSOCUT00000026820.2">
    <property type="protein sequence ID" value="ENSOCUP00000016072.2"/>
    <property type="gene ID" value="ENSOCUG00000024412.2"/>
</dbReference>
<keyword evidence="2 5" id="KW-0011">Acute phase</keyword>
<keyword evidence="3" id="KW-0732">Signal</keyword>
<accession>G1TGM2</accession>
<dbReference type="Gene3D" id="1.10.132.110">
    <property type="entry name" value="Serum amyloid A protein"/>
    <property type="match status" value="1"/>
</dbReference>
<dbReference type="Proteomes" id="UP000001811">
    <property type="component" value="Unplaced"/>
</dbReference>
<dbReference type="InterPro" id="IPR052464">
    <property type="entry name" value="Synovial_Prolif_Regulator"/>
</dbReference>
<dbReference type="SMART" id="SM00197">
    <property type="entry name" value="SAA"/>
    <property type="match status" value="1"/>
</dbReference>
<dbReference type="Bgee" id="ENSOCUG00000024412">
    <property type="expression patterns" value="Expressed in liver and 4 other cell types or tissues"/>
</dbReference>
<evidence type="ECO:0000313" key="7">
    <source>
        <dbReference type="Ensembl" id="ENSOCUP00000016072.2"/>
    </source>
</evidence>
<dbReference type="PaxDb" id="9986-ENSOCUP00000016072"/>
<dbReference type="HOGENOM" id="CLU_129936_0_0_1"/>
<proteinExistence type="inferred from homology"/>
<reference evidence="7" key="2">
    <citation type="submission" date="2025-08" db="UniProtKB">
        <authorList>
            <consortium name="Ensembl"/>
        </authorList>
    </citation>
    <scope>IDENTIFICATION</scope>
    <source>
        <strain evidence="7">Thorbecke</strain>
    </source>
</reference>
<comment type="function">
    <text evidence="5">Major acute phase reactant. Apolipoprotein of the HDL complex.</text>
</comment>
<evidence type="ECO:0000256" key="1">
    <source>
        <dbReference type="ARBA" id="ARBA00007745"/>
    </source>
</evidence>
<keyword evidence="4 5" id="KW-0345">HDL</keyword>
<dbReference type="SMR" id="G1TGM2"/>
<protein>
    <recommendedName>
        <fullName evidence="5">Serum amyloid A protein</fullName>
    </recommendedName>
</protein>
<reference evidence="7 8" key="1">
    <citation type="journal article" date="2011" name="Nature">
        <title>A high-resolution map of human evolutionary constraint using 29 mammals.</title>
        <authorList>
            <person name="Lindblad-Toh K."/>
            <person name="Garber M."/>
            <person name="Zuk O."/>
            <person name="Lin M.F."/>
            <person name="Parker B.J."/>
            <person name="Washietl S."/>
            <person name="Kheradpour P."/>
            <person name="Ernst J."/>
            <person name="Jordan G."/>
            <person name="Mauceli E."/>
            <person name="Ward L.D."/>
            <person name="Lowe C.B."/>
            <person name="Holloway A.K."/>
            <person name="Clamp M."/>
            <person name="Gnerre S."/>
            <person name="Alfoldi J."/>
            <person name="Beal K."/>
            <person name="Chang J."/>
            <person name="Clawson H."/>
            <person name="Cuff J."/>
            <person name="Di Palma F."/>
            <person name="Fitzgerald S."/>
            <person name="Flicek P."/>
            <person name="Guttman M."/>
            <person name="Hubisz M.J."/>
            <person name="Jaffe D.B."/>
            <person name="Jungreis I."/>
            <person name="Kent W.J."/>
            <person name="Kostka D."/>
            <person name="Lara M."/>
            <person name="Martins A.L."/>
            <person name="Massingham T."/>
            <person name="Moltke I."/>
            <person name="Raney B.J."/>
            <person name="Rasmussen M.D."/>
            <person name="Robinson J."/>
            <person name="Stark A."/>
            <person name="Vilella A.J."/>
            <person name="Wen J."/>
            <person name="Xie X."/>
            <person name="Zody M.C."/>
            <person name="Baldwin J."/>
            <person name="Bloom T."/>
            <person name="Chin C.W."/>
            <person name="Heiman D."/>
            <person name="Nicol R."/>
            <person name="Nusbaum C."/>
            <person name="Young S."/>
            <person name="Wilkinson J."/>
            <person name="Worley K.C."/>
            <person name="Kovar C.L."/>
            <person name="Muzny D.M."/>
            <person name="Gibbs R.A."/>
            <person name="Cree A."/>
            <person name="Dihn H.H."/>
            <person name="Fowler G."/>
            <person name="Jhangiani S."/>
            <person name="Joshi V."/>
            <person name="Lee S."/>
            <person name="Lewis L.R."/>
            <person name="Nazareth L.V."/>
            <person name="Okwuonu G."/>
            <person name="Santibanez J."/>
            <person name="Warren W.C."/>
            <person name="Mardis E.R."/>
            <person name="Weinstock G.M."/>
            <person name="Wilson R.K."/>
            <person name="Delehaunty K."/>
            <person name="Dooling D."/>
            <person name="Fronik C."/>
            <person name="Fulton L."/>
            <person name="Fulton B."/>
            <person name="Graves T."/>
            <person name="Minx P."/>
            <person name="Sodergren E."/>
            <person name="Birney E."/>
            <person name="Margulies E.H."/>
            <person name="Herrero J."/>
            <person name="Green E.D."/>
            <person name="Haussler D."/>
            <person name="Siepel A."/>
            <person name="Goldman N."/>
            <person name="Pollard K.S."/>
            <person name="Pedersen J.S."/>
            <person name="Lander E.S."/>
            <person name="Kellis M."/>
        </authorList>
    </citation>
    <scope>NUCLEOTIDE SEQUENCE [LARGE SCALE GENOMIC DNA]</scope>
    <source>
        <strain evidence="8">Thorbecke</strain>
    </source>
</reference>
<dbReference type="PANTHER" id="PTHR23424">
    <property type="entry name" value="SERUM AMYLOID A"/>
    <property type="match status" value="1"/>
</dbReference>